<keyword evidence="1" id="KW-1133">Transmembrane helix</keyword>
<evidence type="ECO:0000313" key="3">
    <source>
        <dbReference type="Proteomes" id="UP001208570"/>
    </source>
</evidence>
<keyword evidence="1" id="KW-0812">Transmembrane</keyword>
<keyword evidence="1" id="KW-0472">Membrane</keyword>
<proteinExistence type="predicted"/>
<evidence type="ECO:0000313" key="2">
    <source>
        <dbReference type="EMBL" id="KAK2142685.1"/>
    </source>
</evidence>
<keyword evidence="3" id="KW-1185">Reference proteome</keyword>
<dbReference type="EMBL" id="JAODUP010000923">
    <property type="protein sequence ID" value="KAK2142685.1"/>
    <property type="molecule type" value="Genomic_DNA"/>
</dbReference>
<evidence type="ECO:0000256" key="1">
    <source>
        <dbReference type="SAM" id="Phobius"/>
    </source>
</evidence>
<comment type="caution">
    <text evidence="2">The sequence shown here is derived from an EMBL/GenBank/DDBJ whole genome shotgun (WGS) entry which is preliminary data.</text>
</comment>
<gene>
    <name evidence="2" type="ORF">LSH36_923g01030</name>
</gene>
<protein>
    <submittedName>
        <fullName evidence="2">Uncharacterized protein</fullName>
    </submittedName>
</protein>
<reference evidence="2" key="1">
    <citation type="journal article" date="2023" name="Mol. Biol. Evol.">
        <title>Third-Generation Sequencing Reveals the Adaptive Role of the Epigenome in Three Deep-Sea Polychaetes.</title>
        <authorList>
            <person name="Perez M."/>
            <person name="Aroh O."/>
            <person name="Sun Y."/>
            <person name="Lan Y."/>
            <person name="Juniper S.K."/>
            <person name="Young C.R."/>
            <person name="Angers B."/>
            <person name="Qian P.Y."/>
        </authorList>
    </citation>
    <scope>NUCLEOTIDE SEQUENCE</scope>
    <source>
        <strain evidence="2">P08H-3</strain>
    </source>
</reference>
<accession>A0AAD9IZ10</accession>
<name>A0AAD9IZ10_9ANNE</name>
<feature type="transmembrane region" description="Helical" evidence="1">
    <location>
        <begin position="129"/>
        <end position="149"/>
    </location>
</feature>
<sequence length="207" mass="23056">MAFDDHNITTSALENVSDVIAQRSSSTSGDYVTHGNGNVDTSQAKMMMSLTNSAVGVAINLTNDDGNVNPGNDVTSTLSAWTTRAPTEAVTSLPVPMYVKPTHRLESTFTGWITDTENLSRLHGNYNLYVLYGTFGLMLLCFLLLVFWIQCKKRLMLLRYERLPVTVADQRETNFAYKPSNGDWLDEEYENTFVGVSIPILQDVTKL</sequence>
<dbReference type="AlphaFoldDB" id="A0AAD9IZ10"/>
<dbReference type="Proteomes" id="UP001208570">
    <property type="component" value="Unassembled WGS sequence"/>
</dbReference>
<organism evidence="2 3">
    <name type="scientific">Paralvinella palmiformis</name>
    <dbReference type="NCBI Taxonomy" id="53620"/>
    <lineage>
        <taxon>Eukaryota</taxon>
        <taxon>Metazoa</taxon>
        <taxon>Spiralia</taxon>
        <taxon>Lophotrochozoa</taxon>
        <taxon>Annelida</taxon>
        <taxon>Polychaeta</taxon>
        <taxon>Sedentaria</taxon>
        <taxon>Canalipalpata</taxon>
        <taxon>Terebellida</taxon>
        <taxon>Terebelliformia</taxon>
        <taxon>Alvinellidae</taxon>
        <taxon>Paralvinella</taxon>
    </lineage>
</organism>